<keyword evidence="3" id="KW-0472">Membrane</keyword>
<dbReference type="GO" id="GO:0005634">
    <property type="term" value="C:nucleus"/>
    <property type="evidence" value="ECO:0007669"/>
    <property type="project" value="UniProtKB-SubCell"/>
</dbReference>
<keyword evidence="3" id="KW-0812">Transmembrane</keyword>
<dbReference type="Proteomes" id="UP000324222">
    <property type="component" value="Unassembled WGS sequence"/>
</dbReference>
<evidence type="ECO:0000313" key="6">
    <source>
        <dbReference type="Proteomes" id="UP000324222"/>
    </source>
</evidence>
<evidence type="ECO:0000256" key="3">
    <source>
        <dbReference type="SAM" id="Phobius"/>
    </source>
</evidence>
<sequence length="323" mass="36845">MMIMRRRMSQQPLTTRAGELSDSDIQQIHQWARELRTTVNEEVFPERVSALGENTEISRFDRLTRQFDIHISRATHPVKSAATPPNGSVYRCYPVPSFRQAMLHCSTSCLHTASTMPCKATSSPSPKKHNFLPFKDKLELIRKCKAGIAHSVVAAEMGVPRSTVSTIWKNRDKCCETAAKLGTRSESLSGLAWDILRWCEDNLVSLRPRFMLGWYNAVADILSRECVGSEWTLHPLVCRQIFQVWDALLVDLFATALNYLLPLYGSPLLDLGTWKENVFAFPLDSLYLYAFPPFSLIHWVLLRIRGSACVRMTMIALWWHQAD</sequence>
<dbReference type="OrthoDB" id="7477527at2759"/>
<comment type="subcellular location">
    <subcellularLocation>
        <location evidence="1">Nucleus</location>
    </subcellularLocation>
</comment>
<keyword evidence="6" id="KW-1185">Reference proteome</keyword>
<evidence type="ECO:0000313" key="5">
    <source>
        <dbReference type="EMBL" id="MPC53433.1"/>
    </source>
</evidence>
<evidence type="ECO:0000256" key="1">
    <source>
        <dbReference type="ARBA" id="ARBA00004123"/>
    </source>
</evidence>
<comment type="caution">
    <text evidence="5">The sequence shown here is derived from an EMBL/GenBank/DDBJ whole genome shotgun (WGS) entry which is preliminary data.</text>
</comment>
<evidence type="ECO:0000259" key="4">
    <source>
        <dbReference type="Pfam" id="PF04218"/>
    </source>
</evidence>
<dbReference type="SUPFAM" id="SSF46689">
    <property type="entry name" value="Homeodomain-like"/>
    <property type="match status" value="1"/>
</dbReference>
<feature type="transmembrane region" description="Helical" evidence="3">
    <location>
        <begin position="248"/>
        <end position="266"/>
    </location>
</feature>
<feature type="transmembrane region" description="Helical" evidence="3">
    <location>
        <begin position="286"/>
        <end position="304"/>
    </location>
</feature>
<dbReference type="AlphaFoldDB" id="A0A5B7G885"/>
<feature type="region of interest" description="Disordered" evidence="2">
    <location>
        <begin position="1"/>
        <end position="20"/>
    </location>
</feature>
<dbReference type="Gene3D" id="1.10.10.60">
    <property type="entry name" value="Homeodomain-like"/>
    <property type="match status" value="1"/>
</dbReference>
<gene>
    <name evidence="5" type="ORF">E2C01_047323</name>
</gene>
<dbReference type="InterPro" id="IPR007889">
    <property type="entry name" value="HTH_Psq"/>
</dbReference>
<keyword evidence="3" id="KW-1133">Transmembrane helix</keyword>
<dbReference type="EMBL" id="VSRR010011619">
    <property type="protein sequence ID" value="MPC53433.1"/>
    <property type="molecule type" value="Genomic_DNA"/>
</dbReference>
<dbReference type="InterPro" id="IPR009057">
    <property type="entry name" value="Homeodomain-like_sf"/>
</dbReference>
<dbReference type="Pfam" id="PF04218">
    <property type="entry name" value="CENP-B_N"/>
    <property type="match status" value="1"/>
</dbReference>
<name>A0A5B7G885_PORTR</name>
<accession>A0A5B7G885</accession>
<dbReference type="GO" id="GO:0003677">
    <property type="term" value="F:DNA binding"/>
    <property type="evidence" value="ECO:0007669"/>
    <property type="project" value="InterPro"/>
</dbReference>
<organism evidence="5 6">
    <name type="scientific">Portunus trituberculatus</name>
    <name type="common">Swimming crab</name>
    <name type="synonym">Neptunus trituberculatus</name>
    <dbReference type="NCBI Taxonomy" id="210409"/>
    <lineage>
        <taxon>Eukaryota</taxon>
        <taxon>Metazoa</taxon>
        <taxon>Ecdysozoa</taxon>
        <taxon>Arthropoda</taxon>
        <taxon>Crustacea</taxon>
        <taxon>Multicrustacea</taxon>
        <taxon>Malacostraca</taxon>
        <taxon>Eumalacostraca</taxon>
        <taxon>Eucarida</taxon>
        <taxon>Decapoda</taxon>
        <taxon>Pleocyemata</taxon>
        <taxon>Brachyura</taxon>
        <taxon>Eubrachyura</taxon>
        <taxon>Portunoidea</taxon>
        <taxon>Portunidae</taxon>
        <taxon>Portuninae</taxon>
        <taxon>Portunus</taxon>
    </lineage>
</organism>
<protein>
    <recommendedName>
        <fullName evidence="4">HTH psq-type domain-containing protein</fullName>
    </recommendedName>
</protein>
<proteinExistence type="predicted"/>
<reference evidence="5 6" key="1">
    <citation type="submission" date="2019-05" db="EMBL/GenBank/DDBJ databases">
        <title>Another draft genome of Portunus trituberculatus and its Hox gene families provides insights of decapod evolution.</title>
        <authorList>
            <person name="Jeong J.-H."/>
            <person name="Song I."/>
            <person name="Kim S."/>
            <person name="Choi T."/>
            <person name="Kim D."/>
            <person name="Ryu S."/>
            <person name="Kim W."/>
        </authorList>
    </citation>
    <scope>NUCLEOTIDE SEQUENCE [LARGE SCALE GENOMIC DNA]</scope>
    <source>
        <tissue evidence="5">Muscle</tissue>
    </source>
</reference>
<evidence type="ECO:0000256" key="2">
    <source>
        <dbReference type="SAM" id="MobiDB-lite"/>
    </source>
</evidence>
<feature type="domain" description="HTH psq-type" evidence="4">
    <location>
        <begin position="127"/>
        <end position="173"/>
    </location>
</feature>